<comment type="caution">
    <text evidence="2">The sequence shown here is derived from an EMBL/GenBank/DDBJ whole genome shotgun (WGS) entry which is preliminary data.</text>
</comment>
<protein>
    <recommendedName>
        <fullName evidence="4">Ferric oxidoreductase domain-containing protein</fullName>
    </recommendedName>
</protein>
<dbReference type="AlphaFoldDB" id="A0A5J5GCP3"/>
<evidence type="ECO:0008006" key="4">
    <source>
        <dbReference type="Google" id="ProtNLM"/>
    </source>
</evidence>
<evidence type="ECO:0000313" key="3">
    <source>
        <dbReference type="Proteomes" id="UP000367750"/>
    </source>
</evidence>
<feature type="transmembrane region" description="Helical" evidence="1">
    <location>
        <begin position="7"/>
        <end position="31"/>
    </location>
</feature>
<keyword evidence="1" id="KW-0472">Membrane</keyword>
<evidence type="ECO:0000256" key="1">
    <source>
        <dbReference type="SAM" id="Phobius"/>
    </source>
</evidence>
<dbReference type="OrthoDB" id="2942320at2"/>
<feature type="transmembrane region" description="Helical" evidence="1">
    <location>
        <begin position="120"/>
        <end position="141"/>
    </location>
</feature>
<name>A0A5J5GCP3_9BACL</name>
<feature type="transmembrane region" description="Helical" evidence="1">
    <location>
        <begin position="162"/>
        <end position="190"/>
    </location>
</feature>
<reference evidence="2 3" key="1">
    <citation type="submission" date="2019-09" db="EMBL/GenBank/DDBJ databases">
        <title>Bacillus ochoae sp. nov., Paenibacillus whitsoniae sp. nov., Paenibacillus spiritus sp. nov. Isolated from the Mars Exploration Rover during spacecraft assembly.</title>
        <authorList>
            <person name="Seuylemezian A."/>
            <person name="Vaishampayan P."/>
        </authorList>
    </citation>
    <scope>NUCLEOTIDE SEQUENCE [LARGE SCALE GENOMIC DNA]</scope>
    <source>
        <strain evidence="2 3">MER_111</strain>
    </source>
</reference>
<feature type="transmembrane region" description="Helical" evidence="1">
    <location>
        <begin position="93"/>
        <end position="114"/>
    </location>
</feature>
<gene>
    <name evidence="2" type="ORF">F4V43_07130</name>
</gene>
<proteinExistence type="predicted"/>
<dbReference type="Proteomes" id="UP000367750">
    <property type="component" value="Unassembled WGS sequence"/>
</dbReference>
<accession>A0A5J5GCP3</accession>
<keyword evidence="3" id="KW-1185">Reference proteome</keyword>
<organism evidence="2 3">
    <name type="scientific">Paenibacillus spiritus</name>
    <dbReference type="NCBI Taxonomy" id="2496557"/>
    <lineage>
        <taxon>Bacteria</taxon>
        <taxon>Bacillati</taxon>
        <taxon>Bacillota</taxon>
        <taxon>Bacilli</taxon>
        <taxon>Bacillales</taxon>
        <taxon>Paenibacillaceae</taxon>
        <taxon>Paenibacillus</taxon>
    </lineage>
</organism>
<evidence type="ECO:0000313" key="2">
    <source>
        <dbReference type="EMBL" id="KAA9005925.1"/>
    </source>
</evidence>
<keyword evidence="1" id="KW-1133">Transmembrane helix</keyword>
<feature type="transmembrane region" description="Helical" evidence="1">
    <location>
        <begin position="51"/>
        <end position="72"/>
    </location>
</feature>
<keyword evidence="1" id="KW-0812">Transmembrane</keyword>
<sequence length="206" mass="21789">MSSSRRIWIPGMIAGLIAAVLLIAGVLHPGAGPAGGVRLPHPHGGEGSEEWFKRMGTAVPFLGAASFSWFWVRRKRKSPSAPVRQGARLLSKLHPFLGWAALALIAVHGTYFLLNKPGDSHIYSGLAALVLLAALAAYGVIIRKVRNKWTRSVHRSLALLWVPALLLHAGGSAVLAVAVTLAAGGLVWLLERAAGPDGRTSGPKSR</sequence>
<dbReference type="EMBL" id="VYKK01000007">
    <property type="protein sequence ID" value="KAA9005925.1"/>
    <property type="molecule type" value="Genomic_DNA"/>
</dbReference>